<feature type="repeat" description="TPR" evidence="1">
    <location>
        <begin position="175"/>
        <end position="208"/>
    </location>
</feature>
<name>A0ABV7D1B6_9PROT</name>
<dbReference type="Pfam" id="PF13181">
    <property type="entry name" value="TPR_8"/>
    <property type="match status" value="3"/>
</dbReference>
<dbReference type="Pfam" id="PF14559">
    <property type="entry name" value="TPR_19"/>
    <property type="match status" value="1"/>
</dbReference>
<proteinExistence type="predicted"/>
<dbReference type="InterPro" id="IPR011990">
    <property type="entry name" value="TPR-like_helical_dom_sf"/>
</dbReference>
<evidence type="ECO:0000313" key="4">
    <source>
        <dbReference type="Proteomes" id="UP001595444"/>
    </source>
</evidence>
<dbReference type="PANTHER" id="PTHR12558:SF44">
    <property type="entry name" value="TETRATRICOPEPTIDE REPEAT-CONTAINING PROTEIN"/>
    <property type="match status" value="1"/>
</dbReference>
<feature type="compositionally biased region" description="Basic and acidic residues" evidence="2">
    <location>
        <begin position="659"/>
        <end position="689"/>
    </location>
</feature>
<feature type="repeat" description="TPR" evidence="1">
    <location>
        <begin position="558"/>
        <end position="591"/>
    </location>
</feature>
<evidence type="ECO:0000256" key="1">
    <source>
        <dbReference type="PROSITE-ProRule" id="PRU00339"/>
    </source>
</evidence>
<dbReference type="RefSeq" id="WP_194212558.1">
    <property type="nucleotide sequence ID" value="NZ_CP061205.1"/>
</dbReference>
<dbReference type="PROSITE" id="PS51257">
    <property type="entry name" value="PROKAR_LIPOPROTEIN"/>
    <property type="match status" value="1"/>
</dbReference>
<comment type="caution">
    <text evidence="3">The sequence shown here is derived from an EMBL/GenBank/DDBJ whole genome shotgun (WGS) entry which is preliminary data.</text>
</comment>
<dbReference type="SMART" id="SM00028">
    <property type="entry name" value="TPR"/>
    <property type="match status" value="9"/>
</dbReference>
<dbReference type="Gene3D" id="1.25.40.10">
    <property type="entry name" value="Tetratricopeptide repeat domain"/>
    <property type="match status" value="2"/>
</dbReference>
<keyword evidence="4" id="KW-1185">Reference proteome</keyword>
<organism evidence="3 4">
    <name type="scientific">Kordiimonas pumila</name>
    <dbReference type="NCBI Taxonomy" id="2161677"/>
    <lineage>
        <taxon>Bacteria</taxon>
        <taxon>Pseudomonadati</taxon>
        <taxon>Pseudomonadota</taxon>
        <taxon>Alphaproteobacteria</taxon>
        <taxon>Kordiimonadales</taxon>
        <taxon>Kordiimonadaceae</taxon>
        <taxon>Kordiimonas</taxon>
    </lineage>
</organism>
<gene>
    <name evidence="3" type="ORF">ACFOKA_02735</name>
</gene>
<dbReference type="PROSITE" id="PS50005">
    <property type="entry name" value="TPR"/>
    <property type="match status" value="6"/>
</dbReference>
<feature type="region of interest" description="Disordered" evidence="2">
    <location>
        <begin position="659"/>
        <end position="696"/>
    </location>
</feature>
<dbReference type="Proteomes" id="UP001595444">
    <property type="component" value="Unassembled WGS sequence"/>
</dbReference>
<keyword evidence="1" id="KW-0802">TPR repeat</keyword>
<evidence type="ECO:0000313" key="3">
    <source>
        <dbReference type="EMBL" id="MFC3050814.1"/>
    </source>
</evidence>
<sequence length="696" mass="77412">MYRARHKVKLLQYTAIGLSLFLAGCSDSDVETKKPEYYENYKVEKLADLVDEGKHDDALFILLERQKLEVSTVEDYQLLLRIRMENLDGIGAEAAIEKLIDAGVDPLELLIPKAKALFLQGDIGAAKKILSAKDMRKEDYTDAYILQGDIAKIQKDNEKAVLYFQLAIDESPDDFRGYAGMALFEFEQGNLDNAKDMSDKAMDLQPEDPIVLYTAGMVARYQGDLETAKKYLLKSAEVRESNIAARLALASIHIDENNVEAAEKQLDIVYAEDETNSMARYYSALIAARKGDFIEANRLLVLTGELTQNYLPAARVYGMVSYELDKCSTAIKPLERFLEAIPGDRTVRLELVECLTKRGMADQAMLKLKPLLDVEEPDQDAYLLQASAMAAKGELRKAIEYFEKAQEISANVPEELAGQRARLIETKIALSRFLSGDIKQSVALLEDLYKKEPQNIDNLMFLANVQLSMNDLDGVKETVSKIRKIEPENNIASNLIGVVYYLQGNLDSAIESYNAALENNSEYASALKNRGLAYLASKQFDNALKDFEAALILLPSDAQVFSSMGRTYLEKGDYRKAAVFLEKAELVLPDAPLILTDYAEALAGDGYTASAITKAKKARALASANAGLSIYLDEKMKEWAKVEADKKAERAKKEAEMKEAVSEKIKLEKEQQERAEAEAAAKLEAEKSEQSASEAP</sequence>
<reference evidence="4" key="1">
    <citation type="journal article" date="2019" name="Int. J. Syst. Evol. Microbiol.">
        <title>The Global Catalogue of Microorganisms (GCM) 10K type strain sequencing project: providing services to taxonomists for standard genome sequencing and annotation.</title>
        <authorList>
            <consortium name="The Broad Institute Genomics Platform"/>
            <consortium name="The Broad Institute Genome Sequencing Center for Infectious Disease"/>
            <person name="Wu L."/>
            <person name="Ma J."/>
        </authorList>
    </citation>
    <scope>NUCLEOTIDE SEQUENCE [LARGE SCALE GENOMIC DNA]</scope>
    <source>
        <strain evidence="4">KCTC 62164</strain>
    </source>
</reference>
<dbReference type="EMBL" id="JBHRSL010000002">
    <property type="protein sequence ID" value="MFC3050814.1"/>
    <property type="molecule type" value="Genomic_DNA"/>
</dbReference>
<protein>
    <submittedName>
        <fullName evidence="3">Tetratricopeptide repeat protein</fullName>
    </submittedName>
</protein>
<dbReference type="PANTHER" id="PTHR12558">
    <property type="entry name" value="CELL DIVISION CYCLE 16,23,27"/>
    <property type="match status" value="1"/>
</dbReference>
<dbReference type="Pfam" id="PF13432">
    <property type="entry name" value="TPR_16"/>
    <property type="match status" value="2"/>
</dbReference>
<dbReference type="InterPro" id="IPR019734">
    <property type="entry name" value="TPR_rpt"/>
</dbReference>
<feature type="repeat" description="TPR" evidence="1">
    <location>
        <begin position="141"/>
        <end position="174"/>
    </location>
</feature>
<accession>A0ABV7D1B6</accession>
<feature type="repeat" description="TPR" evidence="1">
    <location>
        <begin position="490"/>
        <end position="523"/>
    </location>
</feature>
<evidence type="ECO:0000256" key="2">
    <source>
        <dbReference type="SAM" id="MobiDB-lite"/>
    </source>
</evidence>
<feature type="repeat" description="TPR" evidence="1">
    <location>
        <begin position="524"/>
        <end position="557"/>
    </location>
</feature>
<feature type="repeat" description="TPR" evidence="1">
    <location>
        <begin position="379"/>
        <end position="412"/>
    </location>
</feature>
<dbReference type="SUPFAM" id="SSF48452">
    <property type="entry name" value="TPR-like"/>
    <property type="match status" value="2"/>
</dbReference>